<evidence type="ECO:0000259" key="13">
    <source>
        <dbReference type="PROSITE" id="PS51003"/>
    </source>
</evidence>
<feature type="compositionally biased region" description="Low complexity" evidence="10">
    <location>
        <begin position="498"/>
        <end position="516"/>
    </location>
</feature>
<dbReference type="GO" id="GO:0016491">
    <property type="term" value="F:oxidoreductase activity"/>
    <property type="evidence" value="ECO:0007669"/>
    <property type="project" value="InterPro"/>
</dbReference>
<evidence type="ECO:0000256" key="6">
    <source>
        <dbReference type="ARBA" id="ARBA00022982"/>
    </source>
</evidence>
<keyword evidence="3" id="KW-0349">Heme</keyword>
<name>A0A2K5AP22_9ARCH</name>
<feature type="compositionally biased region" description="Polar residues" evidence="10">
    <location>
        <begin position="517"/>
        <end position="531"/>
    </location>
</feature>
<comment type="subcellular location">
    <subcellularLocation>
        <location evidence="1">Membrane</location>
        <topology evidence="1">Multi-pass membrane protein</topology>
    </subcellularLocation>
</comment>
<evidence type="ECO:0000256" key="11">
    <source>
        <dbReference type="SAM" id="Phobius"/>
    </source>
</evidence>
<keyword evidence="2" id="KW-0813">Transport</keyword>
<dbReference type="EMBL" id="LT981265">
    <property type="protein sequence ID" value="SPC33391.1"/>
    <property type="molecule type" value="Genomic_DNA"/>
</dbReference>
<keyword evidence="4 11" id="KW-0812">Transmembrane</keyword>
<dbReference type="RefSeq" id="WP_103287782.1">
    <property type="nucleotide sequence ID" value="NZ_LT981265.1"/>
</dbReference>
<evidence type="ECO:0000256" key="2">
    <source>
        <dbReference type="ARBA" id="ARBA00022448"/>
    </source>
</evidence>
<dbReference type="Proteomes" id="UP000236248">
    <property type="component" value="Chromosome NCAV"/>
</dbReference>
<keyword evidence="6" id="KW-0249">Electron transport</keyword>
<feature type="transmembrane region" description="Helical" evidence="11">
    <location>
        <begin position="426"/>
        <end position="448"/>
    </location>
</feature>
<dbReference type="GO" id="GO:0022904">
    <property type="term" value="P:respiratory electron transport chain"/>
    <property type="evidence" value="ECO:0007669"/>
    <property type="project" value="InterPro"/>
</dbReference>
<keyword evidence="9 11" id="KW-0472">Membrane</keyword>
<sequence length="540" mass="60678">MMSIQKGENGLVRFFKWLWQGLERTIFVGIKFTYPSRFVSPLGFLGMLTFIVFIILGITGALLMFYYEPILDRAWDSVKTINNTIPYGFHIRNIHYHASNAMVFLALAHMYYQYFSGRYKIRNEVLWVTGVILGTVTILEAFTGYDIIYNERAELAISIASSLTNSIPVIGPELREIVFGAGFADFVLRFYALHVFILPIVMLGLMAVHFPRFLVFDVPMVMAVAGMIFIVAGVFPVELGNKFDPTVPPDITVPEWYLTGIYAFLRTQYDKFVTGVLWPGLFIAALAMIPFIDRYKKLSWKDRPLITAIGITSLAQIIVTTYWGFYIDPDFNKPLLDRIVIDPILFYTVMLLLVPLSFGFTYMMIKLAKHFEELNKKEAAARKAKGGAGLNISIKWGWWLLVVLLAFQVYLNIAAYYAGINGFKNVQLFIIGLVLVTFAGVFHLYRYLNEQAKKAKPIAKPTPKEPTPRPVIEHKEEKKEVKPVVEARVQASTVNTMSKPTSIASSLPSSTQPSTSGMASNPNPSLGSNVKASGDGSDII</sequence>
<dbReference type="AlphaFoldDB" id="A0A2K5AP22"/>
<feature type="domain" description="Cytochrome b/b6 C-terminal region profile" evidence="13">
    <location>
        <begin position="244"/>
        <end position="368"/>
    </location>
</feature>
<feature type="transmembrane region" description="Helical" evidence="11">
    <location>
        <begin position="213"/>
        <end position="235"/>
    </location>
</feature>
<evidence type="ECO:0000256" key="8">
    <source>
        <dbReference type="ARBA" id="ARBA00023004"/>
    </source>
</evidence>
<feature type="transmembrane region" description="Helical" evidence="11">
    <location>
        <begin position="344"/>
        <end position="365"/>
    </location>
</feature>
<keyword evidence="15" id="KW-1185">Reference proteome</keyword>
<feature type="transmembrane region" description="Helical" evidence="11">
    <location>
        <begin position="272"/>
        <end position="292"/>
    </location>
</feature>
<dbReference type="GO" id="GO:0009055">
    <property type="term" value="F:electron transfer activity"/>
    <property type="evidence" value="ECO:0007669"/>
    <property type="project" value="InterPro"/>
</dbReference>
<evidence type="ECO:0000313" key="14">
    <source>
        <dbReference type="EMBL" id="SPC33391.1"/>
    </source>
</evidence>
<dbReference type="PANTHER" id="PTHR19271">
    <property type="entry name" value="CYTOCHROME B"/>
    <property type="match status" value="1"/>
</dbReference>
<dbReference type="InterPro" id="IPR016174">
    <property type="entry name" value="Di-haem_cyt_TM"/>
</dbReference>
<feature type="region of interest" description="Disordered" evidence="10">
    <location>
        <begin position="495"/>
        <end position="540"/>
    </location>
</feature>
<dbReference type="InterPro" id="IPR027387">
    <property type="entry name" value="Cytb/b6-like_sf"/>
</dbReference>
<feature type="transmembrane region" description="Helical" evidence="11">
    <location>
        <begin position="304"/>
        <end position="324"/>
    </location>
</feature>
<keyword evidence="7 11" id="KW-1133">Transmembrane helix</keyword>
<dbReference type="Pfam" id="PF00033">
    <property type="entry name" value="Cytochrome_B"/>
    <property type="match status" value="1"/>
</dbReference>
<accession>A0A2K5AP22</accession>
<dbReference type="GO" id="GO:0046872">
    <property type="term" value="F:metal ion binding"/>
    <property type="evidence" value="ECO:0007669"/>
    <property type="project" value="UniProtKB-KW"/>
</dbReference>
<gene>
    <name evidence="14" type="primary">petB</name>
    <name evidence="14" type="ORF">NCAV_0191</name>
</gene>
<evidence type="ECO:0000256" key="7">
    <source>
        <dbReference type="ARBA" id="ARBA00022989"/>
    </source>
</evidence>
<feature type="transmembrane region" description="Helical" evidence="11">
    <location>
        <begin position="124"/>
        <end position="145"/>
    </location>
</feature>
<evidence type="ECO:0000256" key="3">
    <source>
        <dbReference type="ARBA" id="ARBA00022617"/>
    </source>
</evidence>
<dbReference type="PANTHER" id="PTHR19271:SF16">
    <property type="entry name" value="CYTOCHROME B"/>
    <property type="match status" value="1"/>
</dbReference>
<dbReference type="GO" id="GO:0016020">
    <property type="term" value="C:membrane"/>
    <property type="evidence" value="ECO:0007669"/>
    <property type="project" value="UniProtKB-SubCell"/>
</dbReference>
<dbReference type="InterPro" id="IPR005798">
    <property type="entry name" value="Cyt_b/b6_C"/>
</dbReference>
<dbReference type="SUPFAM" id="SSF81648">
    <property type="entry name" value="a domain/subunit of cytochrome bc1 complex (Ubiquinol-cytochrome c reductase)"/>
    <property type="match status" value="1"/>
</dbReference>
<feature type="transmembrane region" description="Helical" evidence="11">
    <location>
        <begin position="42"/>
        <end position="67"/>
    </location>
</feature>
<evidence type="ECO:0000256" key="1">
    <source>
        <dbReference type="ARBA" id="ARBA00004141"/>
    </source>
</evidence>
<dbReference type="Gene3D" id="1.20.810.10">
    <property type="entry name" value="Cytochrome Bc1 Complex, Chain C"/>
    <property type="match status" value="2"/>
</dbReference>
<feature type="transmembrane region" description="Helical" evidence="11">
    <location>
        <begin position="398"/>
        <end position="420"/>
    </location>
</feature>
<reference evidence="15" key="1">
    <citation type="submission" date="2018-01" db="EMBL/GenBank/DDBJ databases">
        <authorList>
            <person name="Kerou L M."/>
        </authorList>
    </citation>
    <scope>NUCLEOTIDE SEQUENCE [LARGE SCALE GENOMIC DNA]</scope>
    <source>
        <strain evidence="15">SCU2</strain>
    </source>
</reference>
<dbReference type="PROSITE" id="PS51003">
    <property type="entry name" value="CYTB_CTER"/>
    <property type="match status" value="1"/>
</dbReference>
<organism evidence="14 15">
    <name type="scientific">Candidatus Nitrosocaldus cavascurensis</name>
    <dbReference type="NCBI Taxonomy" id="2058097"/>
    <lineage>
        <taxon>Archaea</taxon>
        <taxon>Nitrososphaerota</taxon>
        <taxon>Nitrososphaeria</taxon>
        <taxon>Candidatus Nitrosocaldales</taxon>
        <taxon>Candidatus Nitrosocaldaceae</taxon>
        <taxon>Candidatus Nitrosocaldus</taxon>
    </lineage>
</organism>
<proteinExistence type="predicted"/>
<keyword evidence="5" id="KW-0479">Metal-binding</keyword>
<evidence type="ECO:0000256" key="5">
    <source>
        <dbReference type="ARBA" id="ARBA00022723"/>
    </source>
</evidence>
<dbReference type="KEGG" id="ncv:NCAV_0191"/>
<feature type="transmembrane region" description="Helical" evidence="11">
    <location>
        <begin position="94"/>
        <end position="112"/>
    </location>
</feature>
<evidence type="ECO:0000259" key="12">
    <source>
        <dbReference type="PROSITE" id="PS51002"/>
    </source>
</evidence>
<dbReference type="SUPFAM" id="SSF81342">
    <property type="entry name" value="Transmembrane di-heme cytochromes"/>
    <property type="match status" value="1"/>
</dbReference>
<protein>
    <submittedName>
        <fullName evidence="14">Putative cytochrome b/b6</fullName>
    </submittedName>
</protein>
<evidence type="ECO:0000313" key="15">
    <source>
        <dbReference type="Proteomes" id="UP000236248"/>
    </source>
</evidence>
<dbReference type="InterPro" id="IPR036150">
    <property type="entry name" value="Cyt_b/b6_C_sf"/>
</dbReference>
<dbReference type="Pfam" id="PF00032">
    <property type="entry name" value="Cytochrom_B_C"/>
    <property type="match status" value="1"/>
</dbReference>
<feature type="transmembrane region" description="Helical" evidence="11">
    <location>
        <begin position="186"/>
        <end position="206"/>
    </location>
</feature>
<keyword evidence="8" id="KW-0408">Iron</keyword>
<dbReference type="PROSITE" id="PS51002">
    <property type="entry name" value="CYTB_NTER"/>
    <property type="match status" value="1"/>
</dbReference>
<evidence type="ECO:0000256" key="9">
    <source>
        <dbReference type="ARBA" id="ARBA00023136"/>
    </source>
</evidence>
<evidence type="ECO:0000256" key="4">
    <source>
        <dbReference type="ARBA" id="ARBA00022692"/>
    </source>
</evidence>
<dbReference type="GeneID" id="41594292"/>
<feature type="domain" description="Cytochrome b/b6 N-terminal region profile" evidence="12">
    <location>
        <begin position="14"/>
        <end position="222"/>
    </location>
</feature>
<dbReference type="InterPro" id="IPR005797">
    <property type="entry name" value="Cyt_b/b6_N"/>
</dbReference>
<evidence type="ECO:0000256" key="10">
    <source>
        <dbReference type="SAM" id="MobiDB-lite"/>
    </source>
</evidence>